<protein>
    <submittedName>
        <fullName evidence="4">Short-chain dehydrogenase</fullName>
    </submittedName>
</protein>
<keyword evidence="2" id="KW-0560">Oxidoreductase</keyword>
<dbReference type="Proteomes" id="UP000235786">
    <property type="component" value="Unassembled WGS sequence"/>
</dbReference>
<dbReference type="AlphaFoldDB" id="A0A2J6RB89"/>
<evidence type="ECO:0000313" key="4">
    <source>
        <dbReference type="EMBL" id="PMD35776.1"/>
    </source>
</evidence>
<gene>
    <name evidence="4" type="ORF">L207DRAFT_434898</name>
</gene>
<dbReference type="Pfam" id="PF00106">
    <property type="entry name" value="adh_short"/>
    <property type="match status" value="1"/>
</dbReference>
<dbReference type="OrthoDB" id="191139at2759"/>
<dbReference type="InterPro" id="IPR002347">
    <property type="entry name" value="SDR_fam"/>
</dbReference>
<dbReference type="EMBL" id="KZ613951">
    <property type="protein sequence ID" value="PMD35776.1"/>
    <property type="molecule type" value="Genomic_DNA"/>
</dbReference>
<dbReference type="GO" id="GO:0016491">
    <property type="term" value="F:oxidoreductase activity"/>
    <property type="evidence" value="ECO:0007669"/>
    <property type="project" value="UniProtKB-KW"/>
</dbReference>
<dbReference type="PRINTS" id="PR00081">
    <property type="entry name" value="GDHRDH"/>
</dbReference>
<evidence type="ECO:0000256" key="1">
    <source>
        <dbReference type="ARBA" id="ARBA00006484"/>
    </source>
</evidence>
<feature type="region of interest" description="Disordered" evidence="3">
    <location>
        <begin position="1"/>
        <end position="21"/>
    </location>
</feature>
<organism evidence="4 5">
    <name type="scientific">Hyaloscypha variabilis (strain UAMH 11265 / GT02V1 / F)</name>
    <name type="common">Meliniomyces variabilis</name>
    <dbReference type="NCBI Taxonomy" id="1149755"/>
    <lineage>
        <taxon>Eukaryota</taxon>
        <taxon>Fungi</taxon>
        <taxon>Dikarya</taxon>
        <taxon>Ascomycota</taxon>
        <taxon>Pezizomycotina</taxon>
        <taxon>Leotiomycetes</taxon>
        <taxon>Helotiales</taxon>
        <taxon>Hyaloscyphaceae</taxon>
        <taxon>Hyaloscypha</taxon>
        <taxon>Hyaloscypha variabilis</taxon>
    </lineage>
</organism>
<proteinExistence type="inferred from homology"/>
<feature type="compositionally biased region" description="Basic and acidic residues" evidence="3">
    <location>
        <begin position="1"/>
        <end position="10"/>
    </location>
</feature>
<dbReference type="InterPro" id="IPR036291">
    <property type="entry name" value="NAD(P)-bd_dom_sf"/>
</dbReference>
<name>A0A2J6RB89_HYAVF</name>
<dbReference type="STRING" id="1149755.A0A2J6RB89"/>
<evidence type="ECO:0000256" key="3">
    <source>
        <dbReference type="SAM" id="MobiDB-lite"/>
    </source>
</evidence>
<dbReference type="Gene3D" id="3.40.50.720">
    <property type="entry name" value="NAD(P)-binding Rossmann-like Domain"/>
    <property type="match status" value="1"/>
</dbReference>
<reference evidence="4 5" key="1">
    <citation type="submission" date="2016-04" db="EMBL/GenBank/DDBJ databases">
        <title>A degradative enzymes factory behind the ericoid mycorrhizal symbiosis.</title>
        <authorList>
            <consortium name="DOE Joint Genome Institute"/>
            <person name="Martino E."/>
            <person name="Morin E."/>
            <person name="Grelet G."/>
            <person name="Kuo A."/>
            <person name="Kohler A."/>
            <person name="Daghino S."/>
            <person name="Barry K."/>
            <person name="Choi C."/>
            <person name="Cichocki N."/>
            <person name="Clum A."/>
            <person name="Copeland A."/>
            <person name="Hainaut M."/>
            <person name="Haridas S."/>
            <person name="Labutti K."/>
            <person name="Lindquist E."/>
            <person name="Lipzen A."/>
            <person name="Khouja H.-R."/>
            <person name="Murat C."/>
            <person name="Ohm R."/>
            <person name="Olson A."/>
            <person name="Spatafora J."/>
            <person name="Veneault-Fourrey C."/>
            <person name="Henrissat B."/>
            <person name="Grigoriev I."/>
            <person name="Martin F."/>
            <person name="Perotto S."/>
        </authorList>
    </citation>
    <scope>NUCLEOTIDE SEQUENCE [LARGE SCALE GENOMIC DNA]</scope>
    <source>
        <strain evidence="4 5">F</strain>
    </source>
</reference>
<dbReference type="SUPFAM" id="SSF51735">
    <property type="entry name" value="NAD(P)-binding Rossmann-fold domains"/>
    <property type="match status" value="1"/>
</dbReference>
<comment type="similarity">
    <text evidence="1">Belongs to the short-chain dehydrogenases/reductases (SDR) family.</text>
</comment>
<dbReference type="PANTHER" id="PTHR24320">
    <property type="entry name" value="RETINOL DEHYDROGENASE"/>
    <property type="match status" value="1"/>
</dbReference>
<dbReference type="PANTHER" id="PTHR24320:SF272">
    <property type="entry name" value="NAD(P)-BINDING ROSSMANN-FOLD SUPERFAMILY PROTEIN"/>
    <property type="match status" value="1"/>
</dbReference>
<evidence type="ECO:0000313" key="5">
    <source>
        <dbReference type="Proteomes" id="UP000235786"/>
    </source>
</evidence>
<evidence type="ECO:0000256" key="2">
    <source>
        <dbReference type="ARBA" id="ARBA00023002"/>
    </source>
</evidence>
<accession>A0A2J6RB89</accession>
<keyword evidence="5" id="KW-1185">Reference proteome</keyword>
<sequence length="330" mass="35988">MPNKYTEAHKPANLRGPGDARPTALQIIRDQGLEGKLPDKVFIVTGASAGIGPETGRALAATGGKVFLTVRDMKKGEEACKSFLEPGRVELLEMDNNSLESVRNAAKTFLSKSKTLNVLVNNAGIMATPEGKTKDGFESQFGVNHLSHFLFFNLLKDTMIASSTPEFHSRVVNVSSMGHMGGEVQFGNYGFEDGSYNPWKGYGQSKTANIYMANEIENRFGSEGLHGYSLHPGGIWSGLQKYVPAETMAEWKARPGVDNFIKSTEQGAATSVLAAVGKEYEGKGRLYFEDCDLASLTENGQSGYAKYAFDKEKEARLWNDSLKMVGLKDD</sequence>